<dbReference type="OrthoDB" id="10533554at2759"/>
<evidence type="ECO:0000256" key="1">
    <source>
        <dbReference type="SAM" id="Coils"/>
    </source>
</evidence>
<gene>
    <name evidence="2" type="ORF">TRFO_00831</name>
</gene>
<reference evidence="2" key="1">
    <citation type="submission" date="2016-10" db="EMBL/GenBank/DDBJ databases">
        <authorList>
            <person name="Benchimol M."/>
            <person name="Almeida L.G."/>
            <person name="Vasconcelos A.T."/>
            <person name="Perreira-Neves A."/>
            <person name="Rosa I.A."/>
            <person name="Tasca T."/>
            <person name="Bogo M.R."/>
            <person name="de Souza W."/>
        </authorList>
    </citation>
    <scope>NUCLEOTIDE SEQUENCE [LARGE SCALE GENOMIC DNA]</scope>
    <source>
        <strain evidence="2">K</strain>
    </source>
</reference>
<keyword evidence="1" id="KW-0175">Coiled coil</keyword>
<dbReference type="GeneID" id="94824441"/>
<evidence type="ECO:0000313" key="3">
    <source>
        <dbReference type="Proteomes" id="UP000179807"/>
    </source>
</evidence>
<dbReference type="AlphaFoldDB" id="A0A1J4L6K8"/>
<evidence type="ECO:0000313" key="2">
    <source>
        <dbReference type="EMBL" id="OHT17582.1"/>
    </source>
</evidence>
<proteinExistence type="predicted"/>
<accession>A0A1J4L6K8</accession>
<organism evidence="2 3">
    <name type="scientific">Tritrichomonas foetus</name>
    <dbReference type="NCBI Taxonomy" id="1144522"/>
    <lineage>
        <taxon>Eukaryota</taxon>
        <taxon>Metamonada</taxon>
        <taxon>Parabasalia</taxon>
        <taxon>Tritrichomonadida</taxon>
        <taxon>Tritrichomonadidae</taxon>
        <taxon>Tritrichomonas</taxon>
    </lineage>
</organism>
<name>A0A1J4L6K8_9EUKA</name>
<dbReference type="EMBL" id="MLAK01000001">
    <property type="protein sequence ID" value="OHT17582.1"/>
    <property type="molecule type" value="Genomic_DNA"/>
</dbReference>
<protein>
    <submittedName>
        <fullName evidence="2">Uncharacterized protein</fullName>
    </submittedName>
</protein>
<dbReference type="RefSeq" id="XP_068370718.1">
    <property type="nucleotide sequence ID" value="XM_068489737.1"/>
</dbReference>
<keyword evidence="3" id="KW-1185">Reference proteome</keyword>
<sequence length="90" mass="10472">MSNEEIEAAQEQIKELKAQLIELQKESKEIERSLSQDQKVLAQEKDQLMSGIQARMQLIDILKRDIIRMAYVESVRIAETEYNKLPPLSK</sequence>
<dbReference type="VEuPathDB" id="TrichDB:TRFO_00831"/>
<feature type="coiled-coil region" evidence="1">
    <location>
        <begin position="3"/>
        <end position="33"/>
    </location>
</feature>
<comment type="caution">
    <text evidence="2">The sequence shown here is derived from an EMBL/GenBank/DDBJ whole genome shotgun (WGS) entry which is preliminary data.</text>
</comment>
<dbReference type="Proteomes" id="UP000179807">
    <property type="component" value="Unassembled WGS sequence"/>
</dbReference>